<accession>A0A067C107</accession>
<reference evidence="3 4" key="1">
    <citation type="journal article" date="2013" name="PLoS Genet.">
        <title>Distinctive expansion of potential virulence genes in the genome of the oomycete fish pathogen Saprolegnia parasitica.</title>
        <authorList>
            <person name="Jiang R.H."/>
            <person name="de Bruijn I."/>
            <person name="Haas B.J."/>
            <person name="Belmonte R."/>
            <person name="Lobach L."/>
            <person name="Christie J."/>
            <person name="van den Ackerveken G."/>
            <person name="Bottin A."/>
            <person name="Bulone V."/>
            <person name="Diaz-Moreno S.M."/>
            <person name="Dumas B."/>
            <person name="Fan L."/>
            <person name="Gaulin E."/>
            <person name="Govers F."/>
            <person name="Grenville-Briggs L.J."/>
            <person name="Horner N.R."/>
            <person name="Levin J.Z."/>
            <person name="Mammella M."/>
            <person name="Meijer H.J."/>
            <person name="Morris P."/>
            <person name="Nusbaum C."/>
            <person name="Oome S."/>
            <person name="Phillips A.J."/>
            <person name="van Rooyen D."/>
            <person name="Rzeszutek E."/>
            <person name="Saraiva M."/>
            <person name="Secombes C.J."/>
            <person name="Seidl M.F."/>
            <person name="Snel B."/>
            <person name="Stassen J.H."/>
            <person name="Sykes S."/>
            <person name="Tripathy S."/>
            <person name="van den Berg H."/>
            <person name="Vega-Arreguin J.C."/>
            <person name="Wawra S."/>
            <person name="Young S.K."/>
            <person name="Zeng Q."/>
            <person name="Dieguez-Uribeondo J."/>
            <person name="Russ C."/>
            <person name="Tyler B.M."/>
            <person name="van West P."/>
        </authorList>
    </citation>
    <scope>NUCLEOTIDE SEQUENCE [LARGE SCALE GENOMIC DNA]</scope>
    <source>
        <strain evidence="3 4">CBS 223.65</strain>
    </source>
</reference>
<feature type="region of interest" description="Disordered" evidence="1">
    <location>
        <begin position="1"/>
        <end position="51"/>
    </location>
</feature>
<protein>
    <recommendedName>
        <fullName evidence="2">TOG domain-containing protein</fullName>
    </recommendedName>
</protein>
<dbReference type="VEuPathDB" id="FungiDB:SPRG_10300"/>
<feature type="domain" description="TOG" evidence="2">
    <location>
        <begin position="64"/>
        <end position="297"/>
    </location>
</feature>
<dbReference type="InterPro" id="IPR024395">
    <property type="entry name" value="CLASP_N_dom"/>
</dbReference>
<sequence length="339" mass="36854">MKRRSTGEESDVSRATKPRLMTAMPDPTTYDEEDETSPPSPVEKDSGAPENEDDLVDFVVLGADELPAPSTNFTWSPSLMSASWQDKYAAVETLRQTIKYDPAFIQSDDAHIIDATKDLVVPSALDLRSTLARNALLCLGELIQCTPQSALVPVVIPALLYRSVTDKKFMQSVATTALEHTVRCCDPLDVLAQLLPFSTDKNAMLVTKAGTYVEQCLLKSVAQPWEAAQLHAWITPLANFLNCRDVHGKPAAKRCLMLLRKTFGDAAFEAAVDAQLSGITRADVLKVSTAVARSSSIVRPHPGQKKGGKLSSRSGPSLKERLLLQQQQNQAAKTAPALL</sequence>
<dbReference type="InterPro" id="IPR034085">
    <property type="entry name" value="TOG"/>
</dbReference>
<keyword evidence="4" id="KW-1185">Reference proteome</keyword>
<dbReference type="SUPFAM" id="SSF48371">
    <property type="entry name" value="ARM repeat"/>
    <property type="match status" value="1"/>
</dbReference>
<organism evidence="3 4">
    <name type="scientific">Saprolegnia parasitica (strain CBS 223.65)</name>
    <dbReference type="NCBI Taxonomy" id="695850"/>
    <lineage>
        <taxon>Eukaryota</taxon>
        <taxon>Sar</taxon>
        <taxon>Stramenopiles</taxon>
        <taxon>Oomycota</taxon>
        <taxon>Saprolegniomycetes</taxon>
        <taxon>Saprolegniales</taxon>
        <taxon>Saprolegniaceae</taxon>
        <taxon>Saprolegnia</taxon>
    </lineage>
</organism>
<dbReference type="InterPro" id="IPR011989">
    <property type="entry name" value="ARM-like"/>
</dbReference>
<name>A0A067C107_SAPPC</name>
<proteinExistence type="predicted"/>
<dbReference type="Gene3D" id="1.25.10.10">
    <property type="entry name" value="Leucine-rich Repeat Variant"/>
    <property type="match status" value="1"/>
</dbReference>
<dbReference type="OMA" id="LMTAMPD"/>
<evidence type="ECO:0000259" key="2">
    <source>
        <dbReference type="SMART" id="SM01349"/>
    </source>
</evidence>
<dbReference type="Proteomes" id="UP000030745">
    <property type="component" value="Unassembled WGS sequence"/>
</dbReference>
<dbReference type="InterPro" id="IPR016024">
    <property type="entry name" value="ARM-type_fold"/>
</dbReference>
<gene>
    <name evidence="3" type="ORF">SPRG_10300</name>
</gene>
<feature type="compositionally biased region" description="Basic and acidic residues" evidence="1">
    <location>
        <begin position="1"/>
        <end position="14"/>
    </location>
</feature>
<evidence type="ECO:0000313" key="4">
    <source>
        <dbReference type="Proteomes" id="UP000030745"/>
    </source>
</evidence>
<dbReference type="RefSeq" id="XP_012204750.1">
    <property type="nucleotide sequence ID" value="XM_012349360.1"/>
</dbReference>
<dbReference type="KEGG" id="spar:SPRG_10300"/>
<evidence type="ECO:0000313" key="3">
    <source>
        <dbReference type="EMBL" id="KDO24484.1"/>
    </source>
</evidence>
<feature type="region of interest" description="Disordered" evidence="1">
    <location>
        <begin position="296"/>
        <end position="315"/>
    </location>
</feature>
<dbReference type="SMART" id="SM01349">
    <property type="entry name" value="TOG"/>
    <property type="match status" value="1"/>
</dbReference>
<dbReference type="OrthoDB" id="63891at2759"/>
<dbReference type="GeneID" id="24132419"/>
<dbReference type="EMBL" id="KK583241">
    <property type="protein sequence ID" value="KDO24484.1"/>
    <property type="molecule type" value="Genomic_DNA"/>
</dbReference>
<dbReference type="AlphaFoldDB" id="A0A067C107"/>
<evidence type="ECO:0000256" key="1">
    <source>
        <dbReference type="SAM" id="MobiDB-lite"/>
    </source>
</evidence>
<dbReference type="Pfam" id="PF12348">
    <property type="entry name" value="CLASP_N"/>
    <property type="match status" value="1"/>
</dbReference>